<accession>A0AAE3YUN2</accession>
<feature type="compositionally biased region" description="Low complexity" evidence="1">
    <location>
        <begin position="30"/>
        <end position="50"/>
    </location>
</feature>
<keyword evidence="3" id="KW-1185">Reference proteome</keyword>
<gene>
    <name evidence="2" type="ORF">J2S41_007001</name>
</gene>
<reference evidence="2" key="1">
    <citation type="submission" date="2023-07" db="EMBL/GenBank/DDBJ databases">
        <title>Sequencing the genomes of 1000 actinobacteria strains.</title>
        <authorList>
            <person name="Klenk H.-P."/>
        </authorList>
    </citation>
    <scope>NUCLEOTIDE SEQUENCE</scope>
    <source>
        <strain evidence="2">DSM 44707</strain>
    </source>
</reference>
<organism evidence="2 3">
    <name type="scientific">Catenuloplanes atrovinosus</name>
    <dbReference type="NCBI Taxonomy" id="137266"/>
    <lineage>
        <taxon>Bacteria</taxon>
        <taxon>Bacillati</taxon>
        <taxon>Actinomycetota</taxon>
        <taxon>Actinomycetes</taxon>
        <taxon>Micromonosporales</taxon>
        <taxon>Micromonosporaceae</taxon>
        <taxon>Catenuloplanes</taxon>
    </lineage>
</organism>
<dbReference type="AlphaFoldDB" id="A0AAE3YUN2"/>
<name>A0AAE3YUN2_9ACTN</name>
<protein>
    <submittedName>
        <fullName evidence="2">Uncharacterized protein</fullName>
    </submittedName>
</protein>
<evidence type="ECO:0000256" key="1">
    <source>
        <dbReference type="SAM" id="MobiDB-lite"/>
    </source>
</evidence>
<dbReference type="EMBL" id="JAVDYB010000001">
    <property type="protein sequence ID" value="MDR7280223.1"/>
    <property type="molecule type" value="Genomic_DNA"/>
</dbReference>
<dbReference type="RefSeq" id="WP_310374466.1">
    <property type="nucleotide sequence ID" value="NZ_JAVDYB010000001.1"/>
</dbReference>
<proteinExistence type="predicted"/>
<dbReference type="Proteomes" id="UP001183643">
    <property type="component" value="Unassembled WGS sequence"/>
</dbReference>
<comment type="caution">
    <text evidence="2">The sequence shown here is derived from an EMBL/GenBank/DDBJ whole genome shotgun (WGS) entry which is preliminary data.</text>
</comment>
<evidence type="ECO:0000313" key="2">
    <source>
        <dbReference type="EMBL" id="MDR7280223.1"/>
    </source>
</evidence>
<evidence type="ECO:0000313" key="3">
    <source>
        <dbReference type="Proteomes" id="UP001183643"/>
    </source>
</evidence>
<feature type="compositionally biased region" description="Pro residues" evidence="1">
    <location>
        <begin position="1"/>
        <end position="29"/>
    </location>
</feature>
<feature type="region of interest" description="Disordered" evidence="1">
    <location>
        <begin position="1"/>
        <end position="50"/>
    </location>
</feature>
<sequence>MTQPIPPDFTPAPHPVTPSHPEPSPPPSDPRSTAPTAPTHATVPATAGHG</sequence>